<evidence type="ECO:0000313" key="2">
    <source>
        <dbReference type="EMBL" id="MDR5692406.1"/>
    </source>
</evidence>
<keyword evidence="1" id="KW-0812">Transmembrane</keyword>
<feature type="transmembrane region" description="Helical" evidence="1">
    <location>
        <begin position="49"/>
        <end position="68"/>
    </location>
</feature>
<dbReference type="EMBL" id="JAVKGS010000003">
    <property type="protein sequence ID" value="MDR5692406.1"/>
    <property type="molecule type" value="Genomic_DNA"/>
</dbReference>
<evidence type="ECO:0000313" key="3">
    <source>
        <dbReference type="Proteomes" id="UP001260072"/>
    </source>
</evidence>
<evidence type="ECO:0008006" key="4">
    <source>
        <dbReference type="Google" id="ProtNLM"/>
    </source>
</evidence>
<keyword evidence="3" id="KW-1185">Reference proteome</keyword>
<evidence type="ECO:0000256" key="1">
    <source>
        <dbReference type="SAM" id="Phobius"/>
    </source>
</evidence>
<comment type="caution">
    <text evidence="2">The sequence shown here is derived from an EMBL/GenBank/DDBJ whole genome shotgun (WGS) entry which is preliminary data.</text>
</comment>
<organism evidence="2 3">
    <name type="scientific">Agromyces indicus</name>
    <dbReference type="NCBI Taxonomy" id="758919"/>
    <lineage>
        <taxon>Bacteria</taxon>
        <taxon>Bacillati</taxon>
        <taxon>Actinomycetota</taxon>
        <taxon>Actinomycetes</taxon>
        <taxon>Micrococcales</taxon>
        <taxon>Microbacteriaceae</taxon>
        <taxon>Agromyces</taxon>
    </lineage>
</organism>
<keyword evidence="1" id="KW-0472">Membrane</keyword>
<dbReference type="RefSeq" id="WP_310520882.1">
    <property type="nucleotide sequence ID" value="NZ_BAABBS010000001.1"/>
</dbReference>
<dbReference type="Proteomes" id="UP001260072">
    <property type="component" value="Unassembled WGS sequence"/>
</dbReference>
<keyword evidence="1" id="KW-1133">Transmembrane helix</keyword>
<name>A0ABU1FLQ1_9MICO</name>
<proteinExistence type="predicted"/>
<accession>A0ABU1FLQ1</accession>
<feature type="transmembrane region" description="Helical" evidence="1">
    <location>
        <begin position="7"/>
        <end position="29"/>
    </location>
</feature>
<reference evidence="3" key="1">
    <citation type="submission" date="2023-07" db="EMBL/GenBank/DDBJ databases">
        <title>Description of three actinobacteria isolated from air of manufacturing shop in a pharmaceutical factory.</title>
        <authorList>
            <person name="Zhang D.-F."/>
        </authorList>
    </citation>
    <scope>NUCLEOTIDE SEQUENCE [LARGE SCALE GENOMIC DNA]</scope>
    <source>
        <strain evidence="3">CCTCC AB 2011122</strain>
    </source>
</reference>
<protein>
    <recommendedName>
        <fullName evidence="4">Integral membrane protein</fullName>
    </recommendedName>
</protein>
<sequence length="89" mass="9672">MNRRFDVLLAVGPLLISALLLFVVIQSGIDVRGDLAATVPLTRFGEGPLWMSVLVNGGFAAVFAWLGLKALRGSRPPRTWGRSGDPRKR</sequence>
<gene>
    <name evidence="2" type="ORF">RH861_10085</name>
</gene>